<dbReference type="EMBL" id="JADFTS010000007">
    <property type="protein sequence ID" value="KAF9596285.1"/>
    <property type="molecule type" value="Genomic_DNA"/>
</dbReference>
<dbReference type="Proteomes" id="UP000631114">
    <property type="component" value="Unassembled WGS sequence"/>
</dbReference>
<sequence length="134" mass="15286">MRGIRRQNPWTYLEEIVKEYKPELLGIVEPLIRPPAKLPLELGRLGFDSMFLHNDTPSKVGNIWVCWREGNVVTLYALSQQHITVKVGNLVLSFVHANSAYGIRRSLWSELTQIGLAVEPWDVVGDFNIVLMSK</sequence>
<gene>
    <name evidence="1" type="ORF">IFM89_008811</name>
</gene>
<proteinExistence type="predicted"/>
<organism evidence="1 2">
    <name type="scientific">Coptis chinensis</name>
    <dbReference type="NCBI Taxonomy" id="261450"/>
    <lineage>
        <taxon>Eukaryota</taxon>
        <taxon>Viridiplantae</taxon>
        <taxon>Streptophyta</taxon>
        <taxon>Embryophyta</taxon>
        <taxon>Tracheophyta</taxon>
        <taxon>Spermatophyta</taxon>
        <taxon>Magnoliopsida</taxon>
        <taxon>Ranunculales</taxon>
        <taxon>Ranunculaceae</taxon>
        <taxon>Coptidoideae</taxon>
        <taxon>Coptis</taxon>
    </lineage>
</organism>
<dbReference type="InterPro" id="IPR036691">
    <property type="entry name" value="Endo/exonu/phosph_ase_sf"/>
</dbReference>
<evidence type="ECO:0000313" key="1">
    <source>
        <dbReference type="EMBL" id="KAF9596285.1"/>
    </source>
</evidence>
<dbReference type="SUPFAM" id="SSF56219">
    <property type="entry name" value="DNase I-like"/>
    <property type="match status" value="1"/>
</dbReference>
<evidence type="ECO:0000313" key="2">
    <source>
        <dbReference type="Proteomes" id="UP000631114"/>
    </source>
</evidence>
<comment type="caution">
    <text evidence="1">The sequence shown here is derived from an EMBL/GenBank/DDBJ whole genome shotgun (WGS) entry which is preliminary data.</text>
</comment>
<accession>A0A835H9N6</accession>
<dbReference type="AlphaFoldDB" id="A0A835H9N6"/>
<reference evidence="1 2" key="1">
    <citation type="submission" date="2020-10" db="EMBL/GenBank/DDBJ databases">
        <title>The Coptis chinensis genome and diversification of protoberbering-type alkaloids.</title>
        <authorList>
            <person name="Wang B."/>
            <person name="Shu S."/>
            <person name="Song C."/>
            <person name="Liu Y."/>
        </authorList>
    </citation>
    <scope>NUCLEOTIDE SEQUENCE [LARGE SCALE GENOMIC DNA]</scope>
    <source>
        <strain evidence="1">HL-2020</strain>
        <tissue evidence="1">Leaf</tissue>
    </source>
</reference>
<protein>
    <submittedName>
        <fullName evidence="1">Uncharacterized protein</fullName>
    </submittedName>
</protein>
<dbReference type="Gene3D" id="3.60.10.10">
    <property type="entry name" value="Endonuclease/exonuclease/phosphatase"/>
    <property type="match status" value="1"/>
</dbReference>
<name>A0A835H9N6_9MAGN</name>
<keyword evidence="2" id="KW-1185">Reference proteome</keyword>